<organism evidence="2 3">
    <name type="scientific">Candidatus Segetimicrobium genomatis</name>
    <dbReference type="NCBI Taxonomy" id="2569760"/>
    <lineage>
        <taxon>Bacteria</taxon>
        <taxon>Bacillati</taxon>
        <taxon>Candidatus Sysuimicrobiota</taxon>
        <taxon>Candidatus Sysuimicrobiia</taxon>
        <taxon>Candidatus Sysuimicrobiales</taxon>
        <taxon>Candidatus Segetimicrobiaceae</taxon>
        <taxon>Candidatus Segetimicrobium</taxon>
    </lineage>
</organism>
<dbReference type="GO" id="GO:0050485">
    <property type="term" value="F:oxidoreductase activity, acting on X-H and Y-H to form an X-Y bond, with a disulfide as acceptor"/>
    <property type="evidence" value="ECO:0007669"/>
    <property type="project" value="InterPro"/>
</dbReference>
<reference evidence="2 3" key="1">
    <citation type="journal article" date="2019" name="Nat. Microbiol.">
        <title>Mediterranean grassland soil C-N compound turnover is dependent on rainfall and depth, and is mediated by genomically divergent microorganisms.</title>
        <authorList>
            <person name="Diamond S."/>
            <person name="Andeer P.F."/>
            <person name="Li Z."/>
            <person name="Crits-Christoph A."/>
            <person name="Burstein D."/>
            <person name="Anantharaman K."/>
            <person name="Lane K.R."/>
            <person name="Thomas B.C."/>
            <person name="Pan C."/>
            <person name="Northen T.R."/>
            <person name="Banfield J.F."/>
        </authorList>
    </citation>
    <scope>NUCLEOTIDE SEQUENCE [LARGE SCALE GENOMIC DNA]</scope>
    <source>
        <strain evidence="2">NP_3</strain>
    </source>
</reference>
<evidence type="ECO:0000313" key="3">
    <source>
        <dbReference type="Proteomes" id="UP000318509"/>
    </source>
</evidence>
<dbReference type="AlphaFoldDB" id="A0A537KEE1"/>
<comment type="caution">
    <text evidence="2">The sequence shown here is derived from an EMBL/GenBank/DDBJ whole genome shotgun (WGS) entry which is preliminary data.</text>
</comment>
<dbReference type="Pfam" id="PF09338">
    <property type="entry name" value="Gly_reductase"/>
    <property type="match status" value="1"/>
</dbReference>
<proteinExistence type="predicted"/>
<dbReference type="EMBL" id="VBAK01000009">
    <property type="protein sequence ID" value="TMI94104.1"/>
    <property type="molecule type" value="Genomic_DNA"/>
</dbReference>
<gene>
    <name evidence="2" type="ORF">E6H00_00235</name>
</gene>
<evidence type="ECO:0000313" key="2">
    <source>
        <dbReference type="EMBL" id="TMI94104.1"/>
    </source>
</evidence>
<accession>A0A537KEE1</accession>
<feature type="compositionally biased region" description="Basic and acidic residues" evidence="1">
    <location>
        <begin position="1"/>
        <end position="13"/>
    </location>
</feature>
<evidence type="ECO:0000256" key="1">
    <source>
        <dbReference type="SAM" id="MobiDB-lite"/>
    </source>
</evidence>
<feature type="region of interest" description="Disordered" evidence="1">
    <location>
        <begin position="1"/>
        <end position="77"/>
    </location>
</feature>
<feature type="compositionally biased region" description="Low complexity" evidence="1">
    <location>
        <begin position="47"/>
        <end position="58"/>
    </location>
</feature>
<dbReference type="InterPro" id="IPR015417">
    <property type="entry name" value="Gly_reductase_pB_sua/b"/>
</dbReference>
<evidence type="ECO:0008006" key="4">
    <source>
        <dbReference type="Google" id="ProtNLM"/>
    </source>
</evidence>
<sequence length="530" mass="56653">MRRNDQQRDRTQEDPGGGDQRAAAARAAGGREPRGAGRQNRARLRRSVAAAGRRPGPAAEHRRAGPPGPHHRRPEPHRLWGSGIAVELALGTFPVEHVTLGSPPGWAGGRLVVDPARVRALVRDDPRIREVAVDVVAPGEPARIIHVRDIIEPRIKVDGPGHTYPGICGHPVETVGAGVTHRYAGFGVLIASEALPHIRRTVSAATDSLIDMSGPGAVTVYSTLRYLVLTITTAPDLELTEWNEALLGAGHRVAADLAALVRGQVPPRQTRYALDRPAEDRPRVVHVHTLNASMVPGIGTGIYGYTRHALPVLLHPNEILDGAIAGDAVVTYPGKCSWLHVNNPALQALYARDGRDVSWLGSVVARTRWGSLREKQLSAHQTVKTAQMLGAQGALVTWNHGGNDLLEVMLTIQGLERAGITTTFLTIESDIKVVRMTPALAETGSAEPPLLFSVPEARAIVSTGTLAPAEALPAMARVVGGTAVVFDQERPDDRTPAAGPLDLEALSGAYSPIFGHFDNYGLGAQSYFDY</sequence>
<name>A0A537KEE1_9BACT</name>
<dbReference type="Proteomes" id="UP000318509">
    <property type="component" value="Unassembled WGS sequence"/>
</dbReference>
<protein>
    <recommendedName>
        <fullName evidence="4">Glycine reductase</fullName>
    </recommendedName>
</protein>